<evidence type="ECO:0000313" key="1">
    <source>
        <dbReference type="EMBL" id="ABM37697.1"/>
    </source>
</evidence>
<dbReference type="HOGENOM" id="CLU_1946810_0_0_4"/>
<dbReference type="eggNOG" id="ENOG5032WRE">
    <property type="taxonomic scope" value="Bacteria"/>
</dbReference>
<gene>
    <name evidence="1" type="ordered locus">Pnap_2390</name>
</gene>
<dbReference type="InterPro" id="IPR035979">
    <property type="entry name" value="RBD_domain_sf"/>
</dbReference>
<evidence type="ECO:0008006" key="3">
    <source>
        <dbReference type="Google" id="ProtNLM"/>
    </source>
</evidence>
<sequence>MDPKMTTIQGVFYPTGYAFIMFPDAENAEKAAQKLEAAGFGGQNVMLLTPEVILQEIGKVDGESTVPLPSVGTEGATVHKYIDLARDGHHALMVKAPSDKDSERLMSIIREFPFSYGQKYHMLAIEDLE</sequence>
<reference evidence="2" key="1">
    <citation type="journal article" date="2009" name="Environ. Microbiol.">
        <title>The genome of Polaromonas naphthalenivorans strain CJ2, isolated from coal tar-contaminated sediment, reveals physiological and metabolic versatility and evolution through extensive horizontal gene transfer.</title>
        <authorList>
            <person name="Yagi J.M."/>
            <person name="Sims D."/>
            <person name="Brettin T."/>
            <person name="Bruce D."/>
            <person name="Madsen E.L."/>
        </authorList>
    </citation>
    <scope>NUCLEOTIDE SEQUENCE [LARGE SCALE GENOMIC DNA]</scope>
    <source>
        <strain evidence="2">CJ2</strain>
    </source>
</reference>
<evidence type="ECO:0000313" key="2">
    <source>
        <dbReference type="Proteomes" id="UP000000644"/>
    </source>
</evidence>
<dbReference type="EMBL" id="CP000529">
    <property type="protein sequence ID" value="ABM37697.1"/>
    <property type="molecule type" value="Genomic_DNA"/>
</dbReference>
<protein>
    <recommendedName>
        <fullName evidence="3">RNA-binding protein</fullName>
    </recommendedName>
</protein>
<dbReference type="AlphaFoldDB" id="A1VPW9"/>
<organism evidence="1 2">
    <name type="scientific">Polaromonas naphthalenivorans (strain CJ2)</name>
    <dbReference type="NCBI Taxonomy" id="365044"/>
    <lineage>
        <taxon>Bacteria</taxon>
        <taxon>Pseudomonadati</taxon>
        <taxon>Pseudomonadota</taxon>
        <taxon>Betaproteobacteria</taxon>
        <taxon>Burkholderiales</taxon>
        <taxon>Comamonadaceae</taxon>
        <taxon>Polaromonas</taxon>
    </lineage>
</organism>
<keyword evidence="2" id="KW-1185">Reference proteome</keyword>
<dbReference type="GO" id="GO:0003676">
    <property type="term" value="F:nucleic acid binding"/>
    <property type="evidence" value="ECO:0007669"/>
    <property type="project" value="InterPro"/>
</dbReference>
<name>A1VPW9_POLNA</name>
<dbReference type="KEGG" id="pna:Pnap_2390"/>
<dbReference type="SUPFAM" id="SSF54928">
    <property type="entry name" value="RNA-binding domain, RBD"/>
    <property type="match status" value="1"/>
</dbReference>
<proteinExistence type="predicted"/>
<accession>A1VPW9</accession>
<dbReference type="Proteomes" id="UP000000644">
    <property type="component" value="Chromosome"/>
</dbReference>